<comment type="caution">
    <text evidence="2">The sequence shown here is derived from an EMBL/GenBank/DDBJ whole genome shotgun (WGS) entry which is preliminary data.</text>
</comment>
<name>A0A4Z1NHC3_9PEZI</name>
<dbReference type="Proteomes" id="UP000298493">
    <property type="component" value="Unassembled WGS sequence"/>
</dbReference>
<gene>
    <name evidence="2" type="ORF">E6O75_ATG10050</name>
</gene>
<evidence type="ECO:0000256" key="1">
    <source>
        <dbReference type="SAM" id="Coils"/>
    </source>
</evidence>
<proteinExistence type="predicted"/>
<feature type="coiled-coil region" evidence="1">
    <location>
        <begin position="38"/>
        <end position="65"/>
    </location>
</feature>
<keyword evidence="3" id="KW-1185">Reference proteome</keyword>
<reference evidence="2 3" key="1">
    <citation type="submission" date="2019-04" db="EMBL/GenBank/DDBJ databases">
        <title>High contiguity whole genome sequence and gene annotation resource for two Venturia nashicola isolates.</title>
        <authorList>
            <person name="Prokchorchik M."/>
            <person name="Won K."/>
            <person name="Lee Y."/>
            <person name="Choi E.D."/>
            <person name="Segonzac C."/>
            <person name="Sohn K.H."/>
        </authorList>
    </citation>
    <scope>NUCLEOTIDE SEQUENCE [LARGE SCALE GENOMIC DNA]</scope>
    <source>
        <strain evidence="2 3">PRI2</strain>
    </source>
</reference>
<protein>
    <submittedName>
        <fullName evidence="2">Uncharacterized protein</fullName>
    </submittedName>
</protein>
<dbReference type="OrthoDB" id="10469467at2759"/>
<keyword evidence="1" id="KW-0175">Coiled coil</keyword>
<accession>A0A4Z1NHC3</accession>
<dbReference type="AlphaFoldDB" id="A0A4Z1NHC3"/>
<evidence type="ECO:0000313" key="2">
    <source>
        <dbReference type="EMBL" id="TID13101.1"/>
    </source>
</evidence>
<evidence type="ECO:0000313" key="3">
    <source>
        <dbReference type="Proteomes" id="UP000298493"/>
    </source>
</evidence>
<dbReference type="EMBL" id="SNSC02000029">
    <property type="protein sequence ID" value="TID13101.1"/>
    <property type="molecule type" value="Genomic_DNA"/>
</dbReference>
<organism evidence="2 3">
    <name type="scientific">Venturia nashicola</name>
    <dbReference type="NCBI Taxonomy" id="86259"/>
    <lineage>
        <taxon>Eukaryota</taxon>
        <taxon>Fungi</taxon>
        <taxon>Dikarya</taxon>
        <taxon>Ascomycota</taxon>
        <taxon>Pezizomycotina</taxon>
        <taxon>Dothideomycetes</taxon>
        <taxon>Pleosporomycetidae</taxon>
        <taxon>Venturiales</taxon>
        <taxon>Venturiaceae</taxon>
        <taxon>Venturia</taxon>
    </lineage>
</organism>
<sequence length="383" mass="45035">MFTKLSRRVRDKVEKKIEHLEHQHHNVPKLVIRVLNRTITAKERRERKQNRRQEAEELFQKKRETFIRIVNKRQIICEPPTGIVSKSNNSSISCQRSRSNKKWTTKFYSPAIRQHNADYLKQARTDLTKLKTFCERYALKNGYEEDGTAGEIIQTSQLESTVQNECDYKELIRLLKVGKSIKLRFETGNFVHLLAEWVRVDDENARQDWNTLPFNERQQREWSHIKKFQKRYWTMAEIDPSYAKQMCCKKATTLHVRQDSIVETLGSEMPTIDFFTKSLSTHCKHTPSETVVKDGFATESLQCSLPDSVSYASLRRMALKQGAWKRHGKLLNGAQMMMARDAFKPRRETFIHRSSGLRNEYRPHKEKMGIRRADSCGDLMHLS</sequence>